<feature type="domain" description="PAS fold-3" evidence="2">
    <location>
        <begin position="82"/>
        <end position="152"/>
    </location>
</feature>
<feature type="compositionally biased region" description="Polar residues" evidence="1">
    <location>
        <begin position="189"/>
        <end position="202"/>
    </location>
</feature>
<protein>
    <recommendedName>
        <fullName evidence="2">PAS fold-3 domain-containing protein</fullName>
    </recommendedName>
</protein>
<dbReference type="EMBL" id="SSOA01000001">
    <property type="protein sequence ID" value="THF53747.1"/>
    <property type="molecule type" value="Genomic_DNA"/>
</dbReference>
<dbReference type="InterPro" id="IPR035965">
    <property type="entry name" value="PAS-like_dom_sf"/>
</dbReference>
<dbReference type="Pfam" id="PF08447">
    <property type="entry name" value="PAS_3"/>
    <property type="match status" value="1"/>
</dbReference>
<feature type="region of interest" description="Disordered" evidence="1">
    <location>
        <begin position="183"/>
        <end position="202"/>
    </location>
</feature>
<dbReference type="CDD" id="cd00130">
    <property type="entry name" value="PAS"/>
    <property type="match status" value="1"/>
</dbReference>
<name>A0A4V3W946_9HYPH</name>
<dbReference type="InterPro" id="IPR000014">
    <property type="entry name" value="PAS"/>
</dbReference>
<comment type="caution">
    <text evidence="3">The sequence shown here is derived from an EMBL/GenBank/DDBJ whole genome shotgun (WGS) entry which is preliminary data.</text>
</comment>
<dbReference type="Gene3D" id="3.30.450.20">
    <property type="entry name" value="PAS domain"/>
    <property type="match status" value="1"/>
</dbReference>
<reference evidence="3 4" key="1">
    <citation type="submission" date="2019-04" db="EMBL/GenBank/DDBJ databases">
        <title>Rhizobium terrae sp. nov., isolated from a paddy soil.</title>
        <authorList>
            <person name="Lin S.-Y."/>
            <person name="Hameed A."/>
            <person name="Huang H.-I."/>
            <person name="Young C.-C."/>
        </authorList>
    </citation>
    <scope>NUCLEOTIDE SEQUENCE [LARGE SCALE GENOMIC DNA]</scope>
    <source>
        <strain evidence="3 4">CC-HIH110</strain>
    </source>
</reference>
<sequence length="202" mass="22774">MRESYTIGSESNKAEIDPIIWIASVMAVTGDIGLAWRFDESVAQPIQDLHAIGMNENDVTTLLEAFLTCGFWRVALDDGLFYFTEHMFKLFEMTPHEGPINFASMLRVIHPDDHTMVLDTFQVSMETRQTYHCIYRVITKSKSVKWVRSVGYHNINATGIPEVRGMTHELFQHVPSAAFLIKPDHASSPAPSQSPDGSQSKE</sequence>
<proteinExistence type="predicted"/>
<dbReference type="AlphaFoldDB" id="A0A4V3W946"/>
<keyword evidence="4" id="KW-1185">Reference proteome</keyword>
<evidence type="ECO:0000313" key="3">
    <source>
        <dbReference type="EMBL" id="THF53747.1"/>
    </source>
</evidence>
<organism evidence="3 4">
    <name type="scientific">Allorhizobium terrae</name>
    <dbReference type="NCBI Taxonomy" id="1848972"/>
    <lineage>
        <taxon>Bacteria</taxon>
        <taxon>Pseudomonadati</taxon>
        <taxon>Pseudomonadota</taxon>
        <taxon>Alphaproteobacteria</taxon>
        <taxon>Hyphomicrobiales</taxon>
        <taxon>Rhizobiaceae</taxon>
        <taxon>Rhizobium/Agrobacterium group</taxon>
        <taxon>Allorhizobium</taxon>
    </lineage>
</organism>
<accession>A0A4V3W946</accession>
<evidence type="ECO:0000313" key="4">
    <source>
        <dbReference type="Proteomes" id="UP000310754"/>
    </source>
</evidence>
<gene>
    <name evidence="3" type="ORF">E6C51_01090</name>
</gene>
<dbReference type="Proteomes" id="UP000310754">
    <property type="component" value="Unassembled WGS sequence"/>
</dbReference>
<dbReference type="InterPro" id="IPR013655">
    <property type="entry name" value="PAS_fold_3"/>
</dbReference>
<dbReference type="SUPFAM" id="SSF55785">
    <property type="entry name" value="PYP-like sensor domain (PAS domain)"/>
    <property type="match status" value="1"/>
</dbReference>
<evidence type="ECO:0000256" key="1">
    <source>
        <dbReference type="SAM" id="MobiDB-lite"/>
    </source>
</evidence>
<evidence type="ECO:0000259" key="2">
    <source>
        <dbReference type="Pfam" id="PF08447"/>
    </source>
</evidence>